<evidence type="ECO:0000256" key="2">
    <source>
        <dbReference type="ARBA" id="ARBA00022723"/>
    </source>
</evidence>
<dbReference type="PANTHER" id="PTHR10869:SF235">
    <property type="entry name" value="PROCOLLAGEN-PROLINE 4-DIOXYGENASE"/>
    <property type="match status" value="1"/>
</dbReference>
<accession>A0A7S0ADX9</accession>
<keyword evidence="2" id="KW-0479">Metal-binding</keyword>
<keyword evidence="3" id="KW-0223">Dioxygenase</keyword>
<comment type="cofactor">
    <cofactor evidence="1">
        <name>L-ascorbate</name>
        <dbReference type="ChEBI" id="CHEBI:38290"/>
    </cofactor>
</comment>
<keyword evidence="4" id="KW-0560">Oxidoreductase</keyword>
<protein>
    <recommendedName>
        <fullName evidence="7">Prolyl 4-hydroxylase alpha subunit domain-containing protein</fullName>
    </recommendedName>
</protein>
<dbReference type="EMBL" id="HBEG01024524">
    <property type="protein sequence ID" value="CAD8360481.1"/>
    <property type="molecule type" value="Transcribed_RNA"/>
</dbReference>
<dbReference type="GO" id="GO:0031418">
    <property type="term" value="F:L-ascorbic acid binding"/>
    <property type="evidence" value="ECO:0007669"/>
    <property type="project" value="InterPro"/>
</dbReference>
<dbReference type="Pfam" id="PF13640">
    <property type="entry name" value="2OG-FeII_Oxy_3"/>
    <property type="match status" value="1"/>
</dbReference>
<organism evidence="8">
    <name type="scientific">Pyrodinium bahamense</name>
    <dbReference type="NCBI Taxonomy" id="73915"/>
    <lineage>
        <taxon>Eukaryota</taxon>
        <taxon>Sar</taxon>
        <taxon>Alveolata</taxon>
        <taxon>Dinophyceae</taxon>
        <taxon>Gonyaulacales</taxon>
        <taxon>Pyrocystaceae</taxon>
        <taxon>Pyrodinium</taxon>
    </lineage>
</organism>
<evidence type="ECO:0000256" key="5">
    <source>
        <dbReference type="ARBA" id="ARBA00023004"/>
    </source>
</evidence>
<dbReference type="PANTHER" id="PTHR10869">
    <property type="entry name" value="PROLYL 4-HYDROXYLASE ALPHA SUBUNIT"/>
    <property type="match status" value="1"/>
</dbReference>
<dbReference type="InterPro" id="IPR045054">
    <property type="entry name" value="P4HA-like"/>
</dbReference>
<dbReference type="AlphaFoldDB" id="A0A7S0ADX9"/>
<dbReference type="InterPro" id="IPR006620">
    <property type="entry name" value="Pro_4_hyd_alph"/>
</dbReference>
<evidence type="ECO:0000256" key="6">
    <source>
        <dbReference type="SAM" id="MobiDB-lite"/>
    </source>
</evidence>
<dbReference type="GO" id="GO:0005506">
    <property type="term" value="F:iron ion binding"/>
    <property type="evidence" value="ECO:0007669"/>
    <property type="project" value="InterPro"/>
</dbReference>
<dbReference type="SMART" id="SM00702">
    <property type="entry name" value="P4Hc"/>
    <property type="match status" value="1"/>
</dbReference>
<dbReference type="GO" id="GO:0005783">
    <property type="term" value="C:endoplasmic reticulum"/>
    <property type="evidence" value="ECO:0007669"/>
    <property type="project" value="TreeGrafter"/>
</dbReference>
<evidence type="ECO:0000256" key="4">
    <source>
        <dbReference type="ARBA" id="ARBA00023002"/>
    </source>
</evidence>
<evidence type="ECO:0000256" key="1">
    <source>
        <dbReference type="ARBA" id="ARBA00001961"/>
    </source>
</evidence>
<feature type="region of interest" description="Disordered" evidence="6">
    <location>
        <begin position="1"/>
        <end position="33"/>
    </location>
</feature>
<dbReference type="InterPro" id="IPR044862">
    <property type="entry name" value="Pro_4_hyd_alph_FE2OG_OXY"/>
</dbReference>
<evidence type="ECO:0000256" key="3">
    <source>
        <dbReference type="ARBA" id="ARBA00022964"/>
    </source>
</evidence>
<dbReference type="Gene3D" id="2.60.120.620">
    <property type="entry name" value="q2cbj1_9rhob like domain"/>
    <property type="match status" value="2"/>
</dbReference>
<evidence type="ECO:0000313" key="8">
    <source>
        <dbReference type="EMBL" id="CAD8360481.1"/>
    </source>
</evidence>
<dbReference type="GO" id="GO:0004656">
    <property type="term" value="F:procollagen-proline 4-dioxygenase activity"/>
    <property type="evidence" value="ECO:0007669"/>
    <property type="project" value="TreeGrafter"/>
</dbReference>
<proteinExistence type="predicted"/>
<gene>
    <name evidence="8" type="ORF">PBAH0796_LOCUS14883</name>
</gene>
<name>A0A7S0ADX9_9DINO</name>
<sequence length="473" mass="51488">MAAAAEQPSQSAGEALEQEALADSPQVEEPTEIAIVDPVEIAAGDEPGELDPRSGVPKVLKAYSVTGANGGPRLAVVPHFLGEAEIEHLLALAEGCWEPSEVGTGVYRSADESKDLFNTLSFRRTSYSCMLEPFQTSIVTSIEHRLARLAGIDLDYLEPLNMVRYAPGQLFKTHHDGRFRPKTVFIYLNDLPEGDGGETLFPELGLQIVPRRGCAVMWANVLGPQQDDRRMVHQGLPPRSAVKYGVNCFFNDKKMKAYRLAGTDTDLRVDSGLPVPGAGIATRWRTLDATELRAGVPDALASDQLRRLQVAEAPPVWLAPALLSRGEAAVLAALADTGMQLEDLQQRELVAALQRRMSALVGRPLECLERVEVSRRGPRAQTCEHQLQEEAYRAKFGSWTAFVFLNDLDEDGGGELRFPQLGLQVLARAGCAAGWRGPRAGVGGPCAMHLAMPPKFGERYGVFCMFREAATTS</sequence>
<keyword evidence="5" id="KW-0408">Iron</keyword>
<reference evidence="8" key="1">
    <citation type="submission" date="2021-01" db="EMBL/GenBank/DDBJ databases">
        <authorList>
            <person name="Corre E."/>
            <person name="Pelletier E."/>
            <person name="Niang G."/>
            <person name="Scheremetjew M."/>
            <person name="Finn R."/>
            <person name="Kale V."/>
            <person name="Holt S."/>
            <person name="Cochrane G."/>
            <person name="Meng A."/>
            <person name="Brown T."/>
            <person name="Cohen L."/>
        </authorList>
    </citation>
    <scope>NUCLEOTIDE SEQUENCE</scope>
    <source>
        <strain evidence="8">Pbaha01</strain>
    </source>
</reference>
<feature type="domain" description="Prolyl 4-hydroxylase alpha subunit" evidence="7">
    <location>
        <begin position="72"/>
        <end position="251"/>
    </location>
</feature>
<evidence type="ECO:0000259" key="7">
    <source>
        <dbReference type="SMART" id="SM00702"/>
    </source>
</evidence>